<evidence type="ECO:0000259" key="1">
    <source>
        <dbReference type="Pfam" id="PF17851"/>
    </source>
</evidence>
<dbReference type="InterPro" id="IPR013320">
    <property type="entry name" value="ConA-like_dom_sf"/>
</dbReference>
<dbReference type="Pfam" id="PF17851">
    <property type="entry name" value="GH43_C2"/>
    <property type="match status" value="1"/>
</dbReference>
<proteinExistence type="predicted"/>
<protein>
    <submittedName>
        <fullName evidence="2">CAZy families GH43 protein</fullName>
    </submittedName>
</protein>
<dbReference type="EMBL" id="KF121468">
    <property type="protein sequence ID" value="AIA88755.1"/>
    <property type="molecule type" value="Genomic_DNA"/>
</dbReference>
<sequence>MDLAVTVSGATQQFAFRAGGEWTPAGPPLDAAVISDEGGRGEHGSFTGTFVGLLAFDTSGRAATADFDRFSYAPG</sequence>
<dbReference type="SUPFAM" id="SSF49899">
    <property type="entry name" value="Concanavalin A-like lectins/glucanases"/>
    <property type="match status" value="1"/>
</dbReference>
<dbReference type="InterPro" id="IPR041542">
    <property type="entry name" value="GH43_C2"/>
</dbReference>
<feature type="domain" description="Beta-xylosidase C-terminal Concanavalin A-like" evidence="1">
    <location>
        <begin position="3"/>
        <end position="72"/>
    </location>
</feature>
<organism evidence="2">
    <name type="scientific">uncultured Rhizobium sp</name>
    <dbReference type="NCBI Taxonomy" id="155567"/>
    <lineage>
        <taxon>Bacteria</taxon>
        <taxon>Pseudomonadati</taxon>
        <taxon>Pseudomonadota</taxon>
        <taxon>Alphaproteobacteria</taxon>
        <taxon>Hyphomicrobiales</taxon>
        <taxon>Rhizobiaceae</taxon>
        <taxon>Rhizobium/Agrobacterium group</taxon>
        <taxon>Rhizobium</taxon>
        <taxon>environmental samples</taxon>
    </lineage>
</organism>
<reference evidence="2" key="1">
    <citation type="journal article" date="2013" name="Environ. Microbiol.">
        <title>Seasonally variable intestinal metagenomes of the red palm weevil (Rhynchophorus ferrugineus).</title>
        <authorList>
            <person name="Jia S."/>
            <person name="Zhang X."/>
            <person name="Zhang G."/>
            <person name="Yin A."/>
            <person name="Zhang S."/>
            <person name="Li F."/>
            <person name="Wang L."/>
            <person name="Zhao D."/>
            <person name="Yun Q."/>
            <person name="Tala"/>
            <person name="Wang J."/>
            <person name="Sun G."/>
            <person name="Baabdullah M."/>
            <person name="Yu X."/>
            <person name="Hu S."/>
            <person name="Al-Mssallem I.S."/>
            <person name="Yu J."/>
        </authorList>
    </citation>
    <scope>NUCLEOTIDE SEQUENCE</scope>
</reference>
<evidence type="ECO:0000313" key="2">
    <source>
        <dbReference type="EMBL" id="AIA88755.1"/>
    </source>
</evidence>
<dbReference type="AlphaFoldDB" id="A0A060C6T9"/>
<name>A0A060C6T9_9HYPH</name>
<dbReference type="Gene3D" id="2.60.120.200">
    <property type="match status" value="1"/>
</dbReference>
<accession>A0A060C6T9</accession>